<sequence length="801" mass="86026">MPKRVLYRGTQGCLALGYRSEHFRLAAQMATAIGLGMLFIVTNKTYDFLGEASVWIVISVVVTFSRSIGSAFQSSLLAIAGSIVGAALGILTIALVSEISLGFSFMDHPITMSIWACVLMALVGFTLALNRERFPKLEIGFSVAMLTYPIVAIPGFRLEDENYMERLKLSLCALIGVLLTVLVAIVVFPVRARTRLRKRTAKLLERMGNLAFYLLGEFTQDPDDEMRLRGSSGTDEHQHYVDDGLQRKYEGLHQMRLALNRDLIDMAALIGPAGAELKYLQLVFRKTSHYPMNIYRDINRLCGRTLTTLGNLHMYMEGGHMRMGLCVIHKELIEELRQDIAAAFTCLSGLILRNESDEYAGETMQRLCSAALEFQATMYSLPIRAEYNIHVETLALFSKISTSVARQAASMYMELRPEGGARIHKAMCTAMDRTSSKPLSIEEHSPCSHEHSSTSDSEPFGRPAKDSAQMLEVDKAVTRGLLDSALMALGSGDRASSKSWDIEQGAQTLAGPSADPLLKLGRLTSISESSAKASPRLPFSMPTPPGPPMYTRAMSFPGHLIMPESAFGGPPLPACPPGAAQPGASPQDQADALPAAPTADASRASTDGKGLLGLGVRIPARPSNEFFRELLRKQLLSRDPADKAQTQRQSLDSSSSQSLSPQRSASLPIQQASPSASPRLGSRQSSGLNDTARPQRGALPSGGLSSTAVPPQGSGGSMGRPPLGKGPSLSLSSQSSGSLHMQCGPHSKGIGSIGSEGHAVSASACSNPCGLCQEPSGVKAGKPSPWLWSRSTSFKSPDNPF</sequence>
<dbReference type="Proteomes" id="UP001314263">
    <property type="component" value="Unassembled WGS sequence"/>
</dbReference>
<evidence type="ECO:0000313" key="12">
    <source>
        <dbReference type="Proteomes" id="UP001314263"/>
    </source>
</evidence>
<dbReference type="PANTHER" id="PTHR31086">
    <property type="entry name" value="ALUMINUM-ACTIVATED MALATE TRANSPORTER 10"/>
    <property type="match status" value="1"/>
</dbReference>
<evidence type="ECO:0000256" key="9">
    <source>
        <dbReference type="SAM" id="MobiDB-lite"/>
    </source>
</evidence>
<feature type="transmembrane region" description="Helical" evidence="10">
    <location>
        <begin position="76"/>
        <end position="97"/>
    </location>
</feature>
<feature type="compositionally biased region" description="Low complexity" evidence="9">
    <location>
        <begin position="646"/>
        <end position="667"/>
    </location>
</feature>
<keyword evidence="6" id="KW-0406">Ion transport</keyword>
<feature type="compositionally biased region" description="Low complexity" evidence="9">
    <location>
        <begin position="721"/>
        <end position="739"/>
    </location>
</feature>
<feature type="transmembrane region" description="Helical" evidence="10">
    <location>
        <begin position="25"/>
        <end position="42"/>
    </location>
</feature>
<dbReference type="GO" id="GO:0015743">
    <property type="term" value="P:malate transport"/>
    <property type="evidence" value="ECO:0007669"/>
    <property type="project" value="InterPro"/>
</dbReference>
<comment type="caution">
    <text evidence="11">The sequence shown here is derived from an EMBL/GenBank/DDBJ whole genome shotgun (WGS) entry which is preliminary data.</text>
</comment>
<feature type="region of interest" description="Disordered" evidence="9">
    <location>
        <begin position="638"/>
        <end position="801"/>
    </location>
</feature>
<dbReference type="InterPro" id="IPR020966">
    <property type="entry name" value="ALMT"/>
</dbReference>
<feature type="transmembrane region" description="Helical" evidence="10">
    <location>
        <begin position="109"/>
        <end position="130"/>
    </location>
</feature>
<feature type="region of interest" description="Disordered" evidence="9">
    <location>
        <begin position="565"/>
        <end position="616"/>
    </location>
</feature>
<keyword evidence="7 10" id="KW-0472">Membrane</keyword>
<evidence type="ECO:0000256" key="5">
    <source>
        <dbReference type="ARBA" id="ARBA00022989"/>
    </source>
</evidence>
<evidence type="ECO:0000256" key="1">
    <source>
        <dbReference type="ARBA" id="ARBA00004141"/>
    </source>
</evidence>
<dbReference type="EMBL" id="CAUYUE010000009">
    <property type="protein sequence ID" value="CAK0783624.1"/>
    <property type="molecule type" value="Genomic_DNA"/>
</dbReference>
<name>A0AAV1I985_9CHLO</name>
<comment type="subcellular location">
    <subcellularLocation>
        <location evidence="1">Membrane</location>
        <topology evidence="1">Multi-pass membrane protein</topology>
    </subcellularLocation>
</comment>
<feature type="compositionally biased region" description="Polar residues" evidence="9">
    <location>
        <begin position="789"/>
        <end position="801"/>
    </location>
</feature>
<reference evidence="11 12" key="1">
    <citation type="submission" date="2023-10" db="EMBL/GenBank/DDBJ databases">
        <authorList>
            <person name="Maclean D."/>
            <person name="Macfadyen A."/>
        </authorList>
    </citation>
    <scope>NUCLEOTIDE SEQUENCE [LARGE SCALE GENOMIC DNA]</scope>
</reference>
<keyword evidence="3" id="KW-0813">Transport</keyword>
<feature type="region of interest" description="Disordered" evidence="9">
    <location>
        <begin position="434"/>
        <end position="464"/>
    </location>
</feature>
<gene>
    <name evidence="11" type="ORF">CVIRNUC_006823</name>
</gene>
<feature type="compositionally biased region" description="Polar residues" evidence="9">
    <location>
        <begin position="668"/>
        <end position="689"/>
    </location>
</feature>
<evidence type="ECO:0000256" key="2">
    <source>
        <dbReference type="ARBA" id="ARBA00007079"/>
    </source>
</evidence>
<feature type="compositionally biased region" description="Basic and acidic residues" evidence="9">
    <location>
        <begin position="440"/>
        <end position="453"/>
    </location>
</feature>
<dbReference type="Pfam" id="PF11744">
    <property type="entry name" value="ALMT"/>
    <property type="match status" value="1"/>
</dbReference>
<evidence type="ECO:0000256" key="7">
    <source>
        <dbReference type="ARBA" id="ARBA00023136"/>
    </source>
</evidence>
<protein>
    <submittedName>
        <fullName evidence="11">Uncharacterized protein</fullName>
    </submittedName>
</protein>
<keyword evidence="5 10" id="KW-1133">Transmembrane helix</keyword>
<evidence type="ECO:0000256" key="6">
    <source>
        <dbReference type="ARBA" id="ARBA00023065"/>
    </source>
</evidence>
<feature type="transmembrane region" description="Helical" evidence="10">
    <location>
        <begin position="48"/>
        <end position="64"/>
    </location>
</feature>
<accession>A0AAV1I985</accession>
<comment type="similarity">
    <text evidence="2">Belongs to the aromatic acid exporter (TC 2.A.85) family.</text>
</comment>
<dbReference type="GO" id="GO:0016020">
    <property type="term" value="C:membrane"/>
    <property type="evidence" value="ECO:0007669"/>
    <property type="project" value="UniProtKB-SubCell"/>
</dbReference>
<feature type="transmembrane region" description="Helical" evidence="10">
    <location>
        <begin position="168"/>
        <end position="190"/>
    </location>
</feature>
<keyword evidence="12" id="KW-1185">Reference proteome</keyword>
<keyword evidence="8" id="KW-0407">Ion channel</keyword>
<evidence type="ECO:0000256" key="3">
    <source>
        <dbReference type="ARBA" id="ARBA00022448"/>
    </source>
</evidence>
<evidence type="ECO:0000313" key="11">
    <source>
        <dbReference type="EMBL" id="CAK0783624.1"/>
    </source>
</evidence>
<evidence type="ECO:0000256" key="10">
    <source>
        <dbReference type="SAM" id="Phobius"/>
    </source>
</evidence>
<evidence type="ECO:0000256" key="4">
    <source>
        <dbReference type="ARBA" id="ARBA00022692"/>
    </source>
</evidence>
<dbReference type="GO" id="GO:0034220">
    <property type="term" value="P:monoatomic ion transmembrane transport"/>
    <property type="evidence" value="ECO:0007669"/>
    <property type="project" value="UniProtKB-KW"/>
</dbReference>
<feature type="compositionally biased region" description="Low complexity" evidence="9">
    <location>
        <begin position="577"/>
        <end position="607"/>
    </location>
</feature>
<evidence type="ECO:0000256" key="8">
    <source>
        <dbReference type="ARBA" id="ARBA00023303"/>
    </source>
</evidence>
<organism evidence="11 12">
    <name type="scientific">Coccomyxa viridis</name>
    <dbReference type="NCBI Taxonomy" id="1274662"/>
    <lineage>
        <taxon>Eukaryota</taxon>
        <taxon>Viridiplantae</taxon>
        <taxon>Chlorophyta</taxon>
        <taxon>core chlorophytes</taxon>
        <taxon>Trebouxiophyceae</taxon>
        <taxon>Trebouxiophyceae incertae sedis</taxon>
        <taxon>Coccomyxaceae</taxon>
        <taxon>Coccomyxa</taxon>
    </lineage>
</organism>
<proteinExistence type="inferred from homology"/>
<dbReference type="AlphaFoldDB" id="A0AAV1I985"/>
<keyword evidence="4 10" id="KW-0812">Transmembrane</keyword>